<gene>
    <name evidence="1" type="ORF">OPT61_g1388</name>
</gene>
<comment type="caution">
    <text evidence="1">The sequence shown here is derived from an EMBL/GenBank/DDBJ whole genome shotgun (WGS) entry which is preliminary data.</text>
</comment>
<sequence>MSNSYLRKPSHLGGLCQITWQGGWKMSASELGALFTPAPVAFRLDALDVTRIPPLADRSDFFFLPYASLHDQYVLFKLVHAIMEVPKDERGQAKNVNTVEAGAINEKDSTRHDEFDMHRMGKLQQLRRDFKFMSIFGYAVILGSTWEYALVIIGISLSNGGRAGGIWMFLTVCFGMFFVMLSMAEMASMAPTSGGQYHWVSEIAPKKRQKFLSYIVGWMCVVGWQAAMATTAYAVTQQIQGLIVLNMPSYSIQGWHSTLFAVAITAFAILWNTVFIRKLPLIEGLGLTIHVFGFFAFVVVLWVMGPRSDTKVVWTQFEDNSGWGSKGVATLVGILGPIVTLIGSDSSCHLSEELKDASYVLPRAMVATALVNYVLGFIMTVTVMSTLGDDISPILSTPLGQPWIQILLNATESTVATSVMTAVLCLLLLFCAVNQITTSSRQLFAFARDKGLPFSDFLATVRPGWDVPVNAVVTTLLFTTLLSLIIVGSTIAFNVITSLGQVGLISSYLIVIACILAKRLRGEPLLPSKFSLGRTGIIVNGIALSFLSVAFVFCFFPGTPNPTPEGMNWSSLIFGFILAFSLVYYYVYGRHNYVGPVEYVKNE</sequence>
<evidence type="ECO:0000313" key="2">
    <source>
        <dbReference type="Proteomes" id="UP001153331"/>
    </source>
</evidence>
<protein>
    <submittedName>
        <fullName evidence="1">Uncharacterized protein</fullName>
    </submittedName>
</protein>
<accession>A0ACC2IQC8</accession>
<organism evidence="1 2">
    <name type="scientific">Boeremia exigua</name>
    <dbReference type="NCBI Taxonomy" id="749465"/>
    <lineage>
        <taxon>Eukaryota</taxon>
        <taxon>Fungi</taxon>
        <taxon>Dikarya</taxon>
        <taxon>Ascomycota</taxon>
        <taxon>Pezizomycotina</taxon>
        <taxon>Dothideomycetes</taxon>
        <taxon>Pleosporomycetidae</taxon>
        <taxon>Pleosporales</taxon>
        <taxon>Pleosporineae</taxon>
        <taxon>Didymellaceae</taxon>
        <taxon>Boeremia</taxon>
    </lineage>
</organism>
<evidence type="ECO:0000313" key="1">
    <source>
        <dbReference type="EMBL" id="KAJ8117391.1"/>
    </source>
</evidence>
<dbReference type="Proteomes" id="UP001153331">
    <property type="component" value="Unassembled WGS sequence"/>
</dbReference>
<proteinExistence type="predicted"/>
<keyword evidence="2" id="KW-1185">Reference proteome</keyword>
<dbReference type="EMBL" id="JAPHNI010000054">
    <property type="protein sequence ID" value="KAJ8117391.1"/>
    <property type="molecule type" value="Genomic_DNA"/>
</dbReference>
<reference evidence="1" key="1">
    <citation type="submission" date="2022-11" db="EMBL/GenBank/DDBJ databases">
        <title>Genome Sequence of Boeremia exigua.</title>
        <authorList>
            <person name="Buettner E."/>
        </authorList>
    </citation>
    <scope>NUCLEOTIDE SEQUENCE</scope>
    <source>
        <strain evidence="1">CU02</strain>
    </source>
</reference>
<name>A0ACC2IQC8_9PLEO</name>